<dbReference type="Proteomes" id="UP000092884">
    <property type="component" value="Chromosome"/>
</dbReference>
<dbReference type="RefSeq" id="WP_066340705.1">
    <property type="nucleotide sequence ID" value="NZ_CP016503.1"/>
</dbReference>
<organism evidence="1 2">
    <name type="scientific">Helicobacter enhydrae</name>
    <dbReference type="NCBI Taxonomy" id="222136"/>
    <lineage>
        <taxon>Bacteria</taxon>
        <taxon>Pseudomonadati</taxon>
        <taxon>Campylobacterota</taxon>
        <taxon>Epsilonproteobacteria</taxon>
        <taxon>Campylobacterales</taxon>
        <taxon>Helicobacteraceae</taxon>
        <taxon>Helicobacter</taxon>
    </lineage>
</organism>
<proteinExistence type="predicted"/>
<dbReference type="AlphaFoldDB" id="A0A1B1U621"/>
<evidence type="ECO:0000313" key="2">
    <source>
        <dbReference type="Proteomes" id="UP000092884"/>
    </source>
</evidence>
<gene>
    <name evidence="1" type="ORF">BBW65_05285</name>
</gene>
<dbReference type="KEGG" id="het:BBW65_05285"/>
<name>A0A1B1U621_9HELI</name>
<dbReference type="STRING" id="222136.BBW65_05285"/>
<protein>
    <submittedName>
        <fullName evidence="1">Uncharacterized protein</fullName>
    </submittedName>
</protein>
<sequence length="153" mass="17225">METKKCAFAKAISKTSKQIKNPPKSVLCQAKKENLGDSRIPKSVLHSSQLAKKSSQILESSKSVLLQKQSQKLANKSRILQRVCFVKPKKRIWEILESPRVCLCQTNLKQKNRIESKALVINIVEGCRSVWGFATEPCELCAMSFVFLCIMLA</sequence>
<reference evidence="2" key="1">
    <citation type="submission" date="2016-07" db="EMBL/GenBank/DDBJ databases">
        <authorList>
            <person name="Florea S."/>
            <person name="Webb J.S."/>
            <person name="Jaromczyk J."/>
            <person name="Schardl C.L."/>
        </authorList>
    </citation>
    <scope>NUCLEOTIDE SEQUENCE [LARGE SCALE GENOMIC DNA]</scope>
    <source>
        <strain evidence="2">MIT 01-6242</strain>
    </source>
</reference>
<evidence type="ECO:0000313" key="1">
    <source>
        <dbReference type="EMBL" id="ANV98244.1"/>
    </source>
</evidence>
<accession>A0A1B1U621</accession>
<dbReference type="EMBL" id="CP016503">
    <property type="protein sequence ID" value="ANV98244.1"/>
    <property type="molecule type" value="Genomic_DNA"/>
</dbReference>
<keyword evidence="2" id="KW-1185">Reference proteome</keyword>